<dbReference type="InterPro" id="IPR036388">
    <property type="entry name" value="WH-like_DNA-bd_sf"/>
</dbReference>
<dbReference type="InterPro" id="IPR027417">
    <property type="entry name" value="P-loop_NTPase"/>
</dbReference>
<dbReference type="InterPro" id="IPR002182">
    <property type="entry name" value="NB-ARC"/>
</dbReference>
<evidence type="ECO:0000256" key="4">
    <source>
        <dbReference type="SAM" id="Phobius"/>
    </source>
</evidence>
<feature type="transmembrane region" description="Helical" evidence="4">
    <location>
        <begin position="290"/>
        <end position="307"/>
    </location>
</feature>
<evidence type="ECO:0000313" key="6">
    <source>
        <dbReference type="EMBL" id="RZI46212.1"/>
    </source>
</evidence>
<dbReference type="PANTHER" id="PTHR45641:SF19">
    <property type="entry name" value="NEPHROCYSTIN-3"/>
    <property type="match status" value="1"/>
</dbReference>
<dbReference type="SUPFAM" id="SSF46894">
    <property type="entry name" value="C-terminal effector domain of the bipartite response regulators"/>
    <property type="match status" value="1"/>
</dbReference>
<dbReference type="AlphaFoldDB" id="A0A4Q7DHM6"/>
<keyword evidence="2 3" id="KW-0802">TPR repeat</keyword>
<dbReference type="SMART" id="SM00028">
    <property type="entry name" value="TPR"/>
    <property type="match status" value="9"/>
</dbReference>
<evidence type="ECO:0000256" key="3">
    <source>
        <dbReference type="PROSITE-ProRule" id="PRU00339"/>
    </source>
</evidence>
<keyword evidence="4" id="KW-0812">Transmembrane</keyword>
<dbReference type="GO" id="GO:0006355">
    <property type="term" value="P:regulation of DNA-templated transcription"/>
    <property type="evidence" value="ECO:0007669"/>
    <property type="project" value="InterPro"/>
</dbReference>
<dbReference type="Gene3D" id="3.40.50.300">
    <property type="entry name" value="P-loop containing nucleotide triphosphate hydrolases"/>
    <property type="match status" value="1"/>
</dbReference>
<dbReference type="SUPFAM" id="SSF48452">
    <property type="entry name" value="TPR-like"/>
    <property type="match status" value="3"/>
</dbReference>
<dbReference type="Gene3D" id="1.10.10.10">
    <property type="entry name" value="Winged helix-like DNA-binding domain superfamily/Winged helix DNA-binding domain"/>
    <property type="match status" value="1"/>
</dbReference>
<feature type="repeat" description="TPR" evidence="3">
    <location>
        <begin position="817"/>
        <end position="850"/>
    </location>
</feature>
<dbReference type="Proteomes" id="UP000293550">
    <property type="component" value="Unassembled WGS sequence"/>
</dbReference>
<reference evidence="6 7" key="1">
    <citation type="submission" date="2018-10" db="EMBL/GenBank/DDBJ databases">
        <title>An updated phylogeny of the Alphaproteobacteria reveals that the parasitic Rickettsiales and Holosporales have independent origins.</title>
        <authorList>
            <person name="Munoz-Gomez S.A."/>
            <person name="Hess S."/>
            <person name="Burger G."/>
            <person name="Lang B.F."/>
            <person name="Susko E."/>
            <person name="Slamovits C.H."/>
            <person name="Roger A.J."/>
        </authorList>
    </citation>
    <scope>NUCLEOTIDE SEQUENCE [LARGE SCALE GENOMIC DNA]</scope>
    <source>
        <strain evidence="6">HOLO01</strain>
    </source>
</reference>
<keyword evidence="1" id="KW-0677">Repeat</keyword>
<keyword evidence="4" id="KW-0472">Membrane</keyword>
<feature type="repeat" description="TPR" evidence="3">
    <location>
        <begin position="901"/>
        <end position="934"/>
    </location>
</feature>
<feature type="domain" description="HTH luxR-type" evidence="5">
    <location>
        <begin position="23"/>
        <end position="80"/>
    </location>
</feature>
<protein>
    <submittedName>
        <fullName evidence="6">Tetratricopeptide repeat protein</fullName>
    </submittedName>
</protein>
<dbReference type="GO" id="GO:0003677">
    <property type="term" value="F:DNA binding"/>
    <property type="evidence" value="ECO:0007669"/>
    <property type="project" value="InterPro"/>
</dbReference>
<dbReference type="PANTHER" id="PTHR45641">
    <property type="entry name" value="TETRATRICOPEPTIDE REPEAT PROTEIN (AFU_ORTHOLOGUE AFUA_6G03870)"/>
    <property type="match status" value="1"/>
</dbReference>
<dbReference type="PROSITE" id="PS50005">
    <property type="entry name" value="TPR"/>
    <property type="match status" value="4"/>
</dbReference>
<organism evidence="6 7">
    <name type="scientific">Candidatus Finniella inopinata</name>
    <dbReference type="NCBI Taxonomy" id="1696036"/>
    <lineage>
        <taxon>Bacteria</taxon>
        <taxon>Pseudomonadati</taxon>
        <taxon>Pseudomonadota</taxon>
        <taxon>Alphaproteobacteria</taxon>
        <taxon>Holosporales</taxon>
        <taxon>Candidatus Paracaedibacteraceae</taxon>
        <taxon>Candidatus Finniella</taxon>
    </lineage>
</organism>
<evidence type="ECO:0000256" key="2">
    <source>
        <dbReference type="ARBA" id="ARBA00022803"/>
    </source>
</evidence>
<dbReference type="GO" id="GO:0043531">
    <property type="term" value="F:ADP binding"/>
    <property type="evidence" value="ECO:0007669"/>
    <property type="project" value="InterPro"/>
</dbReference>
<dbReference type="Pfam" id="PF13424">
    <property type="entry name" value="TPR_12"/>
    <property type="match status" value="4"/>
</dbReference>
<dbReference type="OrthoDB" id="7160169at2"/>
<sequence>MQNSAADLQTNHDVGQLPFVIEGIKFTNREVDIIACIVNVRGSSKMASLLSISPRTCETHILNIMRKISCNSREGIVDFVEKTSYSFVLNKHYQSLLAQFDFGKKLNSLVAYGKSITCHIVHVSSKNKNDVNFADDLTIHLKLCGIQVIVHDGYEKSVAPESNEHVIYLISKVEEQHFKKKQKDFFESQKSKFLKNENLFTLLLIDQISEQLPCEFNKCILRKTMLNFQELFSAVLKRIFWDKNFDKTLLEFQKKSILESDHQQWPQNLLATQKETLGFDWKNILRTKKYPIGFAAIFGVVITFTIIDKLPKSKKAPIVQGAKADLLVPVESVLLNRSDLLLQIDNKLQGKEGIQAVALVSIGGAGKTTLARLYAKQKKAYLVWEINAETKEGLVSSFELLAQTLCKTQEDQVALEENQKIKNPAIRDERILLFVKDKLKALNNWLLIYDNVEKFANIQKWFPCDPTSWGNGRVIVTTRDSNLQNNVHINGAIQVGELTPAEKLHLFMKIMKDVSPSKASEEQKNAADKFLAHIPPFPLDVSVTAYYLKTTNLSYDKYLDCLKGRNKDFTSTQEAILKEVSDYTKTRHEIITLSLKKLIETHKDFADLLLLISLLDSQNIPRDLLESFKSTAVIDNFIHHLKKHSLIANQPDIFSSVSTLSIHRSTQESILDYFLSDLNLENNPQLMLRIANTIAQYAAEAMEKDDIPRVRLLANHCEKFLSHDSLLTGASSGVVQGKLGVIYSYLSNCLKAQEFLSKSYDNLNKYYPNNYEGIAEVLVRLGEAHTDIGDHEKPESFLEQSLLIYKKYCPDKPSKIASTLVSLGRVYRLIGCYEKARDRLEEALSIYREHFSEDYPSVVWALAQLGDTYRNLNDYQKAENLFEEAMIICKQKIPKNYFKFCAVSLHLGKLYRDIGRYEKAIELFEKSLEICEKYLPTDSSTLASHVGNLGILYREMGQYEKAKEFLERALLIYKNCLLENNQSNAWLLGHLGNIHGKMGDLDKSKECFEKALFICQKCLPVHNPNLGWLLGHLGNTYRKLGDHQKAIDLLERSLVAYEKCLPKDHVYVGTSFIRLANVYWDLGVYEKTQHFLEETLSIFEKRYGQYHLRTGHALKCLGRVHLMQGNLEKAENYLGKAWAIFQSYKYVERYSVLEDQADLFLKKSESTDKKNEKEEFNERAVSLLKQALEILNTLTVKNSTDHLRRIKSKLSRIPYEHKIG</sequence>
<dbReference type="Pfam" id="PF00196">
    <property type="entry name" value="GerE"/>
    <property type="match status" value="1"/>
</dbReference>
<evidence type="ECO:0000259" key="5">
    <source>
        <dbReference type="SMART" id="SM00421"/>
    </source>
</evidence>
<dbReference type="InterPro" id="IPR011990">
    <property type="entry name" value="TPR-like_helical_dom_sf"/>
</dbReference>
<dbReference type="SUPFAM" id="SSF52540">
    <property type="entry name" value="P-loop containing nucleoside triphosphate hydrolases"/>
    <property type="match status" value="1"/>
</dbReference>
<dbReference type="Pfam" id="PF00931">
    <property type="entry name" value="NB-ARC"/>
    <property type="match status" value="1"/>
</dbReference>
<feature type="repeat" description="TPR" evidence="3">
    <location>
        <begin position="859"/>
        <end position="892"/>
    </location>
</feature>
<dbReference type="InterPro" id="IPR019734">
    <property type="entry name" value="TPR_rpt"/>
</dbReference>
<comment type="caution">
    <text evidence="6">The sequence shown here is derived from an EMBL/GenBank/DDBJ whole genome shotgun (WGS) entry which is preliminary data.</text>
</comment>
<gene>
    <name evidence="6" type="ORF">EQU50_04550</name>
</gene>
<dbReference type="InterPro" id="IPR016032">
    <property type="entry name" value="Sig_transdc_resp-reg_C-effctor"/>
</dbReference>
<dbReference type="SMART" id="SM00421">
    <property type="entry name" value="HTH_LUXR"/>
    <property type="match status" value="1"/>
</dbReference>
<keyword evidence="7" id="KW-1185">Reference proteome</keyword>
<dbReference type="EMBL" id="SCFB01000005">
    <property type="protein sequence ID" value="RZI46212.1"/>
    <property type="molecule type" value="Genomic_DNA"/>
</dbReference>
<name>A0A4Q7DHM6_9PROT</name>
<proteinExistence type="predicted"/>
<accession>A0A4Q7DHM6</accession>
<dbReference type="RefSeq" id="WP_130153964.1">
    <property type="nucleotide sequence ID" value="NZ_SCFB01000005.1"/>
</dbReference>
<evidence type="ECO:0000256" key="1">
    <source>
        <dbReference type="ARBA" id="ARBA00022737"/>
    </source>
</evidence>
<evidence type="ECO:0000313" key="7">
    <source>
        <dbReference type="Proteomes" id="UP000293550"/>
    </source>
</evidence>
<keyword evidence="4" id="KW-1133">Transmembrane helix</keyword>
<dbReference type="Gene3D" id="1.25.40.10">
    <property type="entry name" value="Tetratricopeptide repeat domain"/>
    <property type="match status" value="3"/>
</dbReference>
<dbReference type="InterPro" id="IPR000792">
    <property type="entry name" value="Tscrpt_reg_LuxR_C"/>
</dbReference>
<feature type="repeat" description="TPR" evidence="3">
    <location>
        <begin position="943"/>
        <end position="976"/>
    </location>
</feature>